<dbReference type="PANTHER" id="PTHR47027:SF20">
    <property type="entry name" value="REVERSE TRANSCRIPTASE-LIKE PROTEIN WITH RNA-DIRECTED DNA POLYMERASE DOMAIN"/>
    <property type="match status" value="1"/>
</dbReference>
<dbReference type="InterPro" id="IPR000477">
    <property type="entry name" value="RT_dom"/>
</dbReference>
<evidence type="ECO:0000313" key="3">
    <source>
        <dbReference type="Proteomes" id="UP001303046"/>
    </source>
</evidence>
<dbReference type="Pfam" id="PF00078">
    <property type="entry name" value="RVT_1"/>
    <property type="match status" value="1"/>
</dbReference>
<dbReference type="InterPro" id="IPR043502">
    <property type="entry name" value="DNA/RNA_pol_sf"/>
</dbReference>
<dbReference type="SUPFAM" id="SSF56672">
    <property type="entry name" value="DNA/RNA polymerases"/>
    <property type="match status" value="1"/>
</dbReference>
<dbReference type="EMBL" id="JAVFWL010000004">
    <property type="protein sequence ID" value="KAK6749783.1"/>
    <property type="molecule type" value="Genomic_DNA"/>
</dbReference>
<gene>
    <name evidence="2" type="primary">Necator_chrIV.g15330</name>
    <name evidence="2" type="ORF">RB195_002035</name>
</gene>
<sequence>MYSYESTEQEEALLCGFPDEMHPERYKGNAPGSIAAEEVCLCICGNKIHNSVGHLLNALRAEGVKRKFVRLPDDMHQRAAALVRTPAECAKPFEVVTGVTQGARPFLFNFAIDDVMRRIVDQCPADIIPVPSGHPLTDLEYADDVVIFAKSSTNLQHVVHLVSKLAAAQGLRLCPDKCKQIRVDGQPIELVDEFCYLGCTLKNNGKKDTKAKMR</sequence>
<keyword evidence="3" id="KW-1185">Reference proteome</keyword>
<protein>
    <recommendedName>
        <fullName evidence="1">Reverse transcriptase domain-containing protein</fullName>
    </recommendedName>
</protein>
<organism evidence="2 3">
    <name type="scientific">Necator americanus</name>
    <name type="common">Human hookworm</name>
    <dbReference type="NCBI Taxonomy" id="51031"/>
    <lineage>
        <taxon>Eukaryota</taxon>
        <taxon>Metazoa</taxon>
        <taxon>Ecdysozoa</taxon>
        <taxon>Nematoda</taxon>
        <taxon>Chromadorea</taxon>
        <taxon>Rhabditida</taxon>
        <taxon>Rhabditina</taxon>
        <taxon>Rhabditomorpha</taxon>
        <taxon>Strongyloidea</taxon>
        <taxon>Ancylostomatidae</taxon>
        <taxon>Bunostominae</taxon>
        <taxon>Necator</taxon>
    </lineage>
</organism>
<accession>A0ABR1DI46</accession>
<feature type="domain" description="Reverse transcriptase" evidence="1">
    <location>
        <begin position="90"/>
        <end position="201"/>
    </location>
</feature>
<evidence type="ECO:0000259" key="1">
    <source>
        <dbReference type="Pfam" id="PF00078"/>
    </source>
</evidence>
<dbReference type="Proteomes" id="UP001303046">
    <property type="component" value="Unassembled WGS sequence"/>
</dbReference>
<dbReference type="PANTHER" id="PTHR47027">
    <property type="entry name" value="REVERSE TRANSCRIPTASE DOMAIN-CONTAINING PROTEIN"/>
    <property type="match status" value="1"/>
</dbReference>
<proteinExistence type="predicted"/>
<reference evidence="2 3" key="1">
    <citation type="submission" date="2023-08" db="EMBL/GenBank/DDBJ databases">
        <title>A Necator americanus chromosomal reference genome.</title>
        <authorList>
            <person name="Ilik V."/>
            <person name="Petrzelkova K.J."/>
            <person name="Pardy F."/>
            <person name="Fuh T."/>
            <person name="Niatou-Singa F.S."/>
            <person name="Gouil Q."/>
            <person name="Baker L."/>
            <person name="Ritchie M.E."/>
            <person name="Jex A.R."/>
            <person name="Gazzola D."/>
            <person name="Li H."/>
            <person name="Toshio Fujiwara R."/>
            <person name="Zhan B."/>
            <person name="Aroian R.V."/>
            <person name="Pafco B."/>
            <person name="Schwarz E.M."/>
        </authorList>
    </citation>
    <scope>NUCLEOTIDE SEQUENCE [LARGE SCALE GENOMIC DNA]</scope>
    <source>
        <strain evidence="2 3">Aroian</strain>
        <tissue evidence="2">Whole animal</tissue>
    </source>
</reference>
<comment type="caution">
    <text evidence="2">The sequence shown here is derived from an EMBL/GenBank/DDBJ whole genome shotgun (WGS) entry which is preliminary data.</text>
</comment>
<name>A0ABR1DI46_NECAM</name>
<evidence type="ECO:0000313" key="2">
    <source>
        <dbReference type="EMBL" id="KAK6749783.1"/>
    </source>
</evidence>